<name>A0AAV7EJE3_ARIFI</name>
<protein>
    <submittedName>
        <fullName evidence="1">Uncharacterized protein</fullName>
    </submittedName>
</protein>
<comment type="caution">
    <text evidence="1">The sequence shown here is derived from an EMBL/GenBank/DDBJ whole genome shotgun (WGS) entry which is preliminary data.</text>
</comment>
<proteinExistence type="predicted"/>
<accession>A0AAV7EJE3</accession>
<dbReference type="AlphaFoldDB" id="A0AAV7EJE3"/>
<reference evidence="1 2" key="1">
    <citation type="submission" date="2021-07" db="EMBL/GenBank/DDBJ databases">
        <title>The Aristolochia fimbriata genome: insights into angiosperm evolution, floral development and chemical biosynthesis.</title>
        <authorList>
            <person name="Jiao Y."/>
        </authorList>
    </citation>
    <scope>NUCLEOTIDE SEQUENCE [LARGE SCALE GENOMIC DNA]</scope>
    <source>
        <strain evidence="1">IBCAS-2021</strain>
        <tissue evidence="1">Leaf</tissue>
    </source>
</reference>
<dbReference type="EMBL" id="JAINDJ010000005">
    <property type="protein sequence ID" value="KAG9447702.1"/>
    <property type="molecule type" value="Genomic_DNA"/>
</dbReference>
<sequence length="147" mass="16639">MLQKIMKNYPKVCSRLHRSAGFSVSLKVRKGQDTGTAAFDIQVEFTLNGIFRPPQRIDVSCWFSGNPDCRPLSAEVGHAVQCMLPFLTASSSTLTRHLPLSQPRFPSKVELIGFRKYAANEDGKDKKTLPRCPSRILRTWLREISFI</sequence>
<keyword evidence="2" id="KW-1185">Reference proteome</keyword>
<evidence type="ECO:0000313" key="2">
    <source>
        <dbReference type="Proteomes" id="UP000825729"/>
    </source>
</evidence>
<evidence type="ECO:0000313" key="1">
    <source>
        <dbReference type="EMBL" id="KAG9447702.1"/>
    </source>
</evidence>
<organism evidence="1 2">
    <name type="scientific">Aristolochia fimbriata</name>
    <name type="common">White veined hardy Dutchman's pipe vine</name>
    <dbReference type="NCBI Taxonomy" id="158543"/>
    <lineage>
        <taxon>Eukaryota</taxon>
        <taxon>Viridiplantae</taxon>
        <taxon>Streptophyta</taxon>
        <taxon>Embryophyta</taxon>
        <taxon>Tracheophyta</taxon>
        <taxon>Spermatophyta</taxon>
        <taxon>Magnoliopsida</taxon>
        <taxon>Magnoliidae</taxon>
        <taxon>Piperales</taxon>
        <taxon>Aristolochiaceae</taxon>
        <taxon>Aristolochia</taxon>
    </lineage>
</organism>
<dbReference type="Proteomes" id="UP000825729">
    <property type="component" value="Unassembled WGS sequence"/>
</dbReference>
<gene>
    <name evidence="1" type="ORF">H6P81_013830</name>
</gene>